<feature type="transmembrane region" description="Helical" evidence="9">
    <location>
        <begin position="228"/>
        <end position="246"/>
    </location>
</feature>
<dbReference type="OrthoDB" id="9795582at2"/>
<dbReference type="GO" id="GO:0005886">
    <property type="term" value="C:plasma membrane"/>
    <property type="evidence" value="ECO:0007669"/>
    <property type="project" value="UniProtKB-SubCell"/>
</dbReference>
<dbReference type="KEGG" id="ene:ENT_27890"/>
<evidence type="ECO:0000256" key="9">
    <source>
        <dbReference type="SAM" id="Phobius"/>
    </source>
</evidence>
<proteinExistence type="predicted"/>
<evidence type="ECO:0000313" key="10">
    <source>
        <dbReference type="EMBL" id="MXS53177.1"/>
    </source>
</evidence>
<dbReference type="Pfam" id="PF03613">
    <property type="entry name" value="EIID-AGA"/>
    <property type="match status" value="1"/>
</dbReference>
<dbReference type="InterPro" id="IPR050303">
    <property type="entry name" value="GatZ_KbaZ_carbometab"/>
</dbReference>
<feature type="transmembrane region" description="Helical" evidence="9">
    <location>
        <begin position="253"/>
        <end position="271"/>
    </location>
</feature>
<accession>A0A3N3PDY6</accession>
<protein>
    <submittedName>
        <fullName evidence="10">PTS N-acetylgalactosamine transporter subunit IID</fullName>
    </submittedName>
    <submittedName>
        <fullName evidence="11">PTS system mannose/fructose/sorbose family transporter subunit IID</fullName>
    </submittedName>
</protein>
<evidence type="ECO:0000313" key="11">
    <source>
        <dbReference type="EMBL" id="ROY50722.1"/>
    </source>
</evidence>
<dbReference type="GO" id="GO:0009401">
    <property type="term" value="P:phosphoenolpyruvate-dependent sugar phosphotransferase system"/>
    <property type="evidence" value="ECO:0007669"/>
    <property type="project" value="UniProtKB-KW"/>
</dbReference>
<dbReference type="AlphaFoldDB" id="A0A3N3PDY6"/>
<evidence type="ECO:0000313" key="12">
    <source>
        <dbReference type="Proteomes" id="UP000275941"/>
    </source>
</evidence>
<comment type="caution">
    <text evidence="11">The sequence shown here is derived from an EMBL/GenBank/DDBJ whole genome shotgun (WGS) entry which is preliminary data.</text>
</comment>
<keyword evidence="8 9" id="KW-0472">Membrane</keyword>
<evidence type="ECO:0000256" key="1">
    <source>
        <dbReference type="ARBA" id="ARBA00004651"/>
    </source>
</evidence>
<organism evidence="11 12">
    <name type="scientific">Enterococcus faecalis</name>
    <name type="common">Streptococcus faecalis</name>
    <dbReference type="NCBI Taxonomy" id="1351"/>
    <lineage>
        <taxon>Bacteria</taxon>
        <taxon>Bacillati</taxon>
        <taxon>Bacillota</taxon>
        <taxon>Bacilli</taxon>
        <taxon>Lactobacillales</taxon>
        <taxon>Enterococcaceae</taxon>
        <taxon>Enterococcus</taxon>
    </lineage>
</organism>
<dbReference type="EMBL" id="RKOR01000014">
    <property type="protein sequence ID" value="ROY50722.1"/>
    <property type="molecule type" value="Genomic_DNA"/>
</dbReference>
<keyword evidence="5" id="KW-0598">Phosphotransferase system</keyword>
<dbReference type="Proteomes" id="UP000275941">
    <property type="component" value="Unassembled WGS sequence"/>
</dbReference>
<evidence type="ECO:0000313" key="13">
    <source>
        <dbReference type="Proteomes" id="UP000429730"/>
    </source>
</evidence>
<keyword evidence="4" id="KW-0762">Sugar transport</keyword>
<dbReference type="PANTHER" id="PTHR32502">
    <property type="entry name" value="N-ACETYLGALACTOSAMINE PERMEASE II COMPONENT-RELATED"/>
    <property type="match status" value="1"/>
</dbReference>
<evidence type="ECO:0000256" key="5">
    <source>
        <dbReference type="ARBA" id="ARBA00022683"/>
    </source>
</evidence>
<reference evidence="11 12" key="1">
    <citation type="submission" date="2018-10" db="EMBL/GenBank/DDBJ databases">
        <title>Genotypes and phenotypes of Enterococci isolated from broiler chickens.</title>
        <authorList>
            <person name="Muhammad A.R."/>
            <person name="Diarra M.S."/>
        </authorList>
    </citation>
    <scope>NUCLEOTIDE SEQUENCE [LARGE SCALE GENOMIC DNA]</scope>
    <source>
        <strain evidence="11 12">P7 C A21</strain>
    </source>
</reference>
<gene>
    <name evidence="11" type="ORF">EGW70_06750</name>
    <name evidence="10" type="ORF">GTI81_10680</name>
</gene>
<keyword evidence="2" id="KW-0813">Transport</keyword>
<sequence length="272" mass="29994">MASEETYNDTISEKVITKKELKKIMFRSYLLQSSFNYERMQAGGWTYSLIPGLKKIHRDKEDLALSLENHLQFMNTNPQLVTFMHGVIIAMEESKESPKSIQAIKTALMGPLGGIGDALFYLTVLPIAAAIGSQLSLEGNILGPIVFLLLFNIPYMAAKIGLINLGYKMGVKAISVLSESTKKLSRSATIVGISVVGALIPKSVQLTTTFVFRLKDTKLDLQTQLFDTIMPNLLPLVFTLFCFIMLKKGRTPIALIIFTVIFGLLGSLIGII</sequence>
<dbReference type="PROSITE" id="PS51108">
    <property type="entry name" value="PTS_EIID"/>
    <property type="match status" value="1"/>
</dbReference>
<feature type="transmembrane region" description="Helical" evidence="9">
    <location>
        <begin position="118"/>
        <end position="135"/>
    </location>
</feature>
<evidence type="ECO:0000256" key="3">
    <source>
        <dbReference type="ARBA" id="ARBA00022475"/>
    </source>
</evidence>
<dbReference type="EMBL" id="WVTJ01000020">
    <property type="protein sequence ID" value="MXS53177.1"/>
    <property type="molecule type" value="Genomic_DNA"/>
</dbReference>
<dbReference type="PANTHER" id="PTHR32502:SF5">
    <property type="entry name" value="N-ACETYLGALACTOSAMINE PERMEASE IID COMPONENT-RELATED"/>
    <property type="match status" value="1"/>
</dbReference>
<name>A0A3N3PDY6_ENTFL</name>
<keyword evidence="3" id="KW-1003">Cell membrane</keyword>
<evidence type="ECO:0000256" key="8">
    <source>
        <dbReference type="ARBA" id="ARBA00023136"/>
    </source>
</evidence>
<feature type="transmembrane region" description="Helical" evidence="9">
    <location>
        <begin position="141"/>
        <end position="167"/>
    </location>
</feature>
<keyword evidence="7 9" id="KW-1133">Transmembrane helix</keyword>
<feature type="transmembrane region" description="Helical" evidence="9">
    <location>
        <begin position="188"/>
        <end position="208"/>
    </location>
</feature>
<dbReference type="InterPro" id="IPR004704">
    <property type="entry name" value="PTS_IID_man"/>
</dbReference>
<dbReference type="Proteomes" id="UP000429730">
    <property type="component" value="Unassembled WGS sequence"/>
</dbReference>
<evidence type="ECO:0000256" key="7">
    <source>
        <dbReference type="ARBA" id="ARBA00022989"/>
    </source>
</evidence>
<evidence type="ECO:0000256" key="4">
    <source>
        <dbReference type="ARBA" id="ARBA00022597"/>
    </source>
</evidence>
<evidence type="ECO:0000256" key="2">
    <source>
        <dbReference type="ARBA" id="ARBA00022448"/>
    </source>
</evidence>
<keyword evidence="6 9" id="KW-0812">Transmembrane</keyword>
<evidence type="ECO:0000256" key="6">
    <source>
        <dbReference type="ARBA" id="ARBA00022692"/>
    </source>
</evidence>
<reference evidence="10 13" key="2">
    <citation type="submission" date="2019-04" db="EMBL/GenBank/DDBJ databases">
        <title>Step-wise assembly of the neonatal virome modulated by breast feeding.</title>
        <authorList>
            <person name="Liang G."/>
            <person name="Bushman F."/>
        </authorList>
    </citation>
    <scope>NUCLEOTIDE SEQUENCE [LARGE SCALE GENOMIC DNA]</scope>
    <source>
        <strain evidence="10 13">E3754</strain>
    </source>
</reference>
<comment type="subcellular location">
    <subcellularLocation>
        <location evidence="1">Cell membrane</location>
        <topology evidence="1">Multi-pass membrane protein</topology>
    </subcellularLocation>
</comment>